<proteinExistence type="predicted"/>
<evidence type="ECO:0000313" key="2">
    <source>
        <dbReference type="EMBL" id="SMP23188.1"/>
    </source>
</evidence>
<protein>
    <submittedName>
        <fullName evidence="2">Acyl-CoA thioesterase-1</fullName>
    </submittedName>
</protein>
<organism evidence="2 3">
    <name type="scientific">Shimia sagamensis</name>
    <dbReference type="NCBI Taxonomy" id="1566352"/>
    <lineage>
        <taxon>Bacteria</taxon>
        <taxon>Pseudomonadati</taxon>
        <taxon>Pseudomonadota</taxon>
        <taxon>Alphaproteobacteria</taxon>
        <taxon>Rhodobacterales</taxon>
        <taxon>Roseobacteraceae</taxon>
    </lineage>
</organism>
<dbReference type="PANTHER" id="PTHR30383:SF24">
    <property type="entry name" value="THIOESTERASE 1_PROTEASE 1_LYSOPHOSPHOLIPASE L1"/>
    <property type="match status" value="1"/>
</dbReference>
<dbReference type="Gene3D" id="3.40.50.1110">
    <property type="entry name" value="SGNH hydrolase"/>
    <property type="match status" value="1"/>
</dbReference>
<comment type="caution">
    <text evidence="2">The sequence shown here is derived from an EMBL/GenBank/DDBJ whole genome shotgun (WGS) entry which is preliminary data.</text>
</comment>
<evidence type="ECO:0000259" key="1">
    <source>
        <dbReference type="Pfam" id="PF13472"/>
    </source>
</evidence>
<reference evidence="2 3" key="1">
    <citation type="submission" date="2017-05" db="EMBL/GenBank/DDBJ databases">
        <authorList>
            <person name="Varghese N."/>
            <person name="Submissions S."/>
        </authorList>
    </citation>
    <scope>NUCLEOTIDE SEQUENCE [LARGE SCALE GENOMIC DNA]</scope>
    <source>
        <strain evidence="2 3">DSM 29734</strain>
    </source>
</reference>
<dbReference type="Pfam" id="PF13472">
    <property type="entry name" value="Lipase_GDSL_2"/>
    <property type="match status" value="1"/>
</dbReference>
<accession>A0ABY1P0G3</accession>
<dbReference type="SUPFAM" id="SSF52266">
    <property type="entry name" value="SGNH hydrolase"/>
    <property type="match status" value="1"/>
</dbReference>
<dbReference type="InterPro" id="IPR051532">
    <property type="entry name" value="Ester_Hydrolysis_Enzymes"/>
</dbReference>
<dbReference type="CDD" id="cd01822">
    <property type="entry name" value="Lysophospholipase_L1_like"/>
    <property type="match status" value="1"/>
</dbReference>
<keyword evidence="3" id="KW-1185">Reference proteome</keyword>
<gene>
    <name evidence="2" type="ORF">SAMN06265373_104320</name>
</gene>
<dbReference type="PANTHER" id="PTHR30383">
    <property type="entry name" value="THIOESTERASE 1/PROTEASE 1/LYSOPHOSPHOLIPASE L1"/>
    <property type="match status" value="1"/>
</dbReference>
<dbReference type="InterPro" id="IPR013830">
    <property type="entry name" value="SGNH_hydro"/>
</dbReference>
<dbReference type="Proteomes" id="UP001157961">
    <property type="component" value="Unassembled WGS sequence"/>
</dbReference>
<sequence length="225" mass="23369">MNVSTLYGASKRVGKALTFGILVVPVTAWQVFAEPVVIAALGDSLTHGYGVPQGEGFVPQLESWLRAQGLDVIVQNAGVSGDTTQGGLSRVGWTLGPEVDAMIVSLGGNDALRGIDPAVSKGNLAGIIEAGQMANVDVLLIGVQAPMNFGADYKQAFDGMYGALAAQYDVALAPDFFEAIRDLPADELRALMQADGIHPNVQGVARIVPVLGSHVQSLAESAAKE</sequence>
<feature type="domain" description="SGNH hydrolase-type esterase" evidence="1">
    <location>
        <begin position="40"/>
        <end position="205"/>
    </location>
</feature>
<name>A0ABY1P0G3_9RHOB</name>
<evidence type="ECO:0000313" key="3">
    <source>
        <dbReference type="Proteomes" id="UP001157961"/>
    </source>
</evidence>
<dbReference type="InterPro" id="IPR036514">
    <property type="entry name" value="SGNH_hydro_sf"/>
</dbReference>
<dbReference type="RefSeq" id="WP_283426267.1">
    <property type="nucleotide sequence ID" value="NZ_FXTY01000004.1"/>
</dbReference>
<dbReference type="EMBL" id="FXTY01000004">
    <property type="protein sequence ID" value="SMP23188.1"/>
    <property type="molecule type" value="Genomic_DNA"/>
</dbReference>